<name>A0A2G9V386_TELCI</name>
<dbReference type="GO" id="GO:0005634">
    <property type="term" value="C:nucleus"/>
    <property type="evidence" value="ECO:0007669"/>
    <property type="project" value="TreeGrafter"/>
</dbReference>
<keyword evidence="3" id="KW-1185">Reference proteome</keyword>
<dbReference type="PANTHER" id="PTHR11374:SF3">
    <property type="entry name" value="UDP-GLUCOSE 6-DEHYDROGENASE"/>
    <property type="match status" value="1"/>
</dbReference>
<dbReference type="EMBL" id="KZ345019">
    <property type="protein sequence ID" value="PIO76955.1"/>
    <property type="molecule type" value="Genomic_DNA"/>
</dbReference>
<evidence type="ECO:0000313" key="2">
    <source>
        <dbReference type="EMBL" id="PIO76955.1"/>
    </source>
</evidence>
<dbReference type="AlphaFoldDB" id="A0A2G9V386"/>
<dbReference type="Gene3D" id="3.40.50.720">
    <property type="entry name" value="NAD(P)-binding Rossmann-like Domain"/>
    <property type="match status" value="1"/>
</dbReference>
<comment type="catalytic activity">
    <reaction evidence="1">
        <text>UDP-alpha-D-glucose + 2 NAD(+) + H2O = UDP-alpha-D-glucuronate + 2 NADH + 3 H(+)</text>
        <dbReference type="Rhea" id="RHEA:23596"/>
        <dbReference type="ChEBI" id="CHEBI:15377"/>
        <dbReference type="ChEBI" id="CHEBI:15378"/>
        <dbReference type="ChEBI" id="CHEBI:57540"/>
        <dbReference type="ChEBI" id="CHEBI:57945"/>
        <dbReference type="ChEBI" id="CHEBI:58052"/>
        <dbReference type="ChEBI" id="CHEBI:58885"/>
        <dbReference type="EC" id="1.1.1.22"/>
    </reaction>
</comment>
<evidence type="ECO:0000256" key="1">
    <source>
        <dbReference type="ARBA" id="ARBA00047473"/>
    </source>
</evidence>
<gene>
    <name evidence="2" type="ORF">TELCIR_00946</name>
</gene>
<dbReference type="OrthoDB" id="5059218at2759"/>
<dbReference type="InterPro" id="IPR028356">
    <property type="entry name" value="UDPglc_DH_euk"/>
</dbReference>
<sequence length="89" mass="9547">MTILGGRVGEETVERTTCVGAGYVGGPTCAMIGYKSPDIQGMASDLKYVESVSRTIAQYSKDPNVLSNPEFLAEGTAIRDLSNAEYTHR</sequence>
<reference evidence="2 3" key="1">
    <citation type="submission" date="2015-09" db="EMBL/GenBank/DDBJ databases">
        <title>Draft genome of the parasitic nematode Teladorsagia circumcincta isolate WARC Sus (inbred).</title>
        <authorList>
            <person name="Mitreva M."/>
        </authorList>
    </citation>
    <scope>NUCLEOTIDE SEQUENCE [LARGE SCALE GENOMIC DNA]</scope>
    <source>
        <strain evidence="2 3">S</strain>
    </source>
</reference>
<protein>
    <submittedName>
        <fullName evidence="2">UDP-glucose/GDP-mannose dehydrogenase family, NAD binding domain protein</fullName>
    </submittedName>
</protein>
<dbReference type="GO" id="GO:0003979">
    <property type="term" value="F:UDP-glucose 6-dehydrogenase activity"/>
    <property type="evidence" value="ECO:0007669"/>
    <property type="project" value="UniProtKB-EC"/>
</dbReference>
<dbReference type="PANTHER" id="PTHR11374">
    <property type="entry name" value="UDP-GLUCOSE DEHYDROGENASE/UDP-MANNAC DEHYDROGENASE"/>
    <property type="match status" value="1"/>
</dbReference>
<proteinExistence type="predicted"/>
<evidence type="ECO:0000313" key="3">
    <source>
        <dbReference type="Proteomes" id="UP000230423"/>
    </source>
</evidence>
<accession>A0A2G9V386</accession>
<dbReference type="GO" id="GO:0006024">
    <property type="term" value="P:glycosaminoglycan biosynthetic process"/>
    <property type="evidence" value="ECO:0007669"/>
    <property type="project" value="TreeGrafter"/>
</dbReference>
<organism evidence="2 3">
    <name type="scientific">Teladorsagia circumcincta</name>
    <name type="common">Brown stomach worm</name>
    <name type="synonym">Ostertagia circumcincta</name>
    <dbReference type="NCBI Taxonomy" id="45464"/>
    <lineage>
        <taxon>Eukaryota</taxon>
        <taxon>Metazoa</taxon>
        <taxon>Ecdysozoa</taxon>
        <taxon>Nematoda</taxon>
        <taxon>Chromadorea</taxon>
        <taxon>Rhabditida</taxon>
        <taxon>Rhabditina</taxon>
        <taxon>Rhabditomorpha</taxon>
        <taxon>Strongyloidea</taxon>
        <taxon>Trichostrongylidae</taxon>
        <taxon>Teladorsagia</taxon>
    </lineage>
</organism>
<dbReference type="Proteomes" id="UP000230423">
    <property type="component" value="Unassembled WGS sequence"/>
</dbReference>